<accession>S4XTI7</accession>
<name>S4XTI7_SORCE</name>
<evidence type="ECO:0000313" key="2">
    <source>
        <dbReference type="Proteomes" id="UP000014803"/>
    </source>
</evidence>
<organism evidence="1 2">
    <name type="scientific">Sorangium cellulosum So0157-2</name>
    <dbReference type="NCBI Taxonomy" id="1254432"/>
    <lineage>
        <taxon>Bacteria</taxon>
        <taxon>Pseudomonadati</taxon>
        <taxon>Myxococcota</taxon>
        <taxon>Polyangia</taxon>
        <taxon>Polyangiales</taxon>
        <taxon>Polyangiaceae</taxon>
        <taxon>Sorangium</taxon>
    </lineage>
</organism>
<evidence type="ECO:0000313" key="1">
    <source>
        <dbReference type="EMBL" id="AGP33908.1"/>
    </source>
</evidence>
<proteinExistence type="predicted"/>
<dbReference type="KEGG" id="scu:SCE1572_05010"/>
<dbReference type="HOGENOM" id="CLU_3405500_0_0_7"/>
<gene>
    <name evidence="1" type="ORF">SCE1572_05010</name>
</gene>
<sequence length="30" mass="3474">MDVTQISAIQFRFGPGLSFNVWIDDISFLR</sequence>
<reference evidence="1 2" key="1">
    <citation type="journal article" date="2013" name="Sci. Rep.">
        <title>Extraordinary expansion of a Sorangium cellulosum genome from an alkaline milieu.</title>
        <authorList>
            <person name="Han K."/>
            <person name="Li Z.F."/>
            <person name="Peng R."/>
            <person name="Zhu L.P."/>
            <person name="Zhou T."/>
            <person name="Wang L.G."/>
            <person name="Li S.G."/>
            <person name="Zhang X.B."/>
            <person name="Hu W."/>
            <person name="Wu Z.H."/>
            <person name="Qin N."/>
            <person name="Li Y.Z."/>
        </authorList>
    </citation>
    <scope>NUCLEOTIDE SEQUENCE [LARGE SCALE GENOMIC DNA]</scope>
    <source>
        <strain evidence="1 2">So0157-2</strain>
    </source>
</reference>
<dbReference type="EMBL" id="CP003969">
    <property type="protein sequence ID" value="AGP33908.1"/>
    <property type="molecule type" value="Genomic_DNA"/>
</dbReference>
<dbReference type="AlphaFoldDB" id="S4XTI7"/>
<dbReference type="Proteomes" id="UP000014803">
    <property type="component" value="Chromosome"/>
</dbReference>
<protein>
    <submittedName>
        <fullName evidence="1">Uncharacterized protein</fullName>
    </submittedName>
</protein>